<organism evidence="4 5">
    <name type="scientific">Aliidiomarina sanyensis</name>
    <dbReference type="NCBI Taxonomy" id="1249555"/>
    <lineage>
        <taxon>Bacteria</taxon>
        <taxon>Pseudomonadati</taxon>
        <taxon>Pseudomonadota</taxon>
        <taxon>Gammaproteobacteria</taxon>
        <taxon>Alteromonadales</taxon>
        <taxon>Idiomarinaceae</taxon>
        <taxon>Aliidiomarina</taxon>
    </lineage>
</organism>
<evidence type="ECO:0000313" key="4">
    <source>
        <dbReference type="EMBL" id="RUO36276.1"/>
    </source>
</evidence>
<dbReference type="Pfam" id="PF02567">
    <property type="entry name" value="PhzC-PhzF"/>
    <property type="match status" value="1"/>
</dbReference>
<dbReference type="PIRSF" id="PIRSF016184">
    <property type="entry name" value="PhzC_PhzF"/>
    <property type="match status" value="1"/>
</dbReference>
<dbReference type="GO" id="GO:0016853">
    <property type="term" value="F:isomerase activity"/>
    <property type="evidence" value="ECO:0007669"/>
    <property type="project" value="UniProtKB-KW"/>
</dbReference>
<dbReference type="AlphaFoldDB" id="A0A432WR48"/>
<dbReference type="PANTHER" id="PTHR13774">
    <property type="entry name" value="PHENAZINE BIOSYNTHESIS PROTEIN"/>
    <property type="match status" value="1"/>
</dbReference>
<dbReference type="Gene3D" id="3.10.310.10">
    <property type="entry name" value="Diaminopimelate Epimerase, Chain A, domain 1"/>
    <property type="match status" value="2"/>
</dbReference>
<proteinExistence type="inferred from homology"/>
<name>A0A432WR48_9GAMM</name>
<accession>A0A432WR48</accession>
<evidence type="ECO:0000256" key="1">
    <source>
        <dbReference type="ARBA" id="ARBA00008270"/>
    </source>
</evidence>
<gene>
    <name evidence="4" type="ORF">CWE11_00190</name>
</gene>
<evidence type="ECO:0000256" key="2">
    <source>
        <dbReference type="ARBA" id="ARBA00023235"/>
    </source>
</evidence>
<sequence>MDIKLYQVDAFTERPFGGNPAAVCPLGGWPEDTLLQAIAEENNLSETAFFVPEGAGFRLRWFTPKAEVDLCGHATLATAHVLFARLAYEKPEVTFYTRSGELRVKRVSEGYQMDFPASIPLPVDPPQALMVGLGVAPEQVLAAYDYVVVLGSEKEVRELNPDFQTLSELDGRGVLVTAPGEDVDFVSRCFFPKLRVNEDPVTGSAHCELAPYWAERLNKHNLRAKQLSARGGQLQCMVEVNEETHAAERVLLVGKAVDYLDGMIRLPD</sequence>
<feature type="active site" evidence="3">
    <location>
        <position position="46"/>
    </location>
</feature>
<evidence type="ECO:0000313" key="5">
    <source>
        <dbReference type="Proteomes" id="UP000288405"/>
    </source>
</evidence>
<evidence type="ECO:0000256" key="3">
    <source>
        <dbReference type="PIRSR" id="PIRSR016184-1"/>
    </source>
</evidence>
<reference evidence="4 5" key="1">
    <citation type="journal article" date="2011" name="Front. Microbiol.">
        <title>Genomic signatures of strain selection and enhancement in Bacillus atrophaeus var. globigii, a historical biowarfare simulant.</title>
        <authorList>
            <person name="Gibbons H.S."/>
            <person name="Broomall S.M."/>
            <person name="McNew L.A."/>
            <person name="Daligault H."/>
            <person name="Chapman C."/>
            <person name="Bruce D."/>
            <person name="Karavis M."/>
            <person name="Krepps M."/>
            <person name="McGregor P.A."/>
            <person name="Hong C."/>
            <person name="Park K.H."/>
            <person name="Akmal A."/>
            <person name="Feldman A."/>
            <person name="Lin J.S."/>
            <person name="Chang W.E."/>
            <person name="Higgs B.W."/>
            <person name="Demirev P."/>
            <person name="Lindquist J."/>
            <person name="Liem A."/>
            <person name="Fochler E."/>
            <person name="Read T.D."/>
            <person name="Tapia R."/>
            <person name="Johnson S."/>
            <person name="Bishop-Lilly K.A."/>
            <person name="Detter C."/>
            <person name="Han C."/>
            <person name="Sozhamannan S."/>
            <person name="Rosenzweig C.N."/>
            <person name="Skowronski E.W."/>
        </authorList>
    </citation>
    <scope>NUCLEOTIDE SEQUENCE [LARGE SCALE GENOMIC DNA]</scope>
    <source>
        <strain evidence="4 5">GYP-17</strain>
    </source>
</reference>
<dbReference type="Proteomes" id="UP000288405">
    <property type="component" value="Unassembled WGS sequence"/>
</dbReference>
<dbReference type="OrthoDB" id="9788221at2"/>
<keyword evidence="2 4" id="KW-0413">Isomerase</keyword>
<protein>
    <submittedName>
        <fullName evidence="4">Isomerase</fullName>
    </submittedName>
</protein>
<dbReference type="NCBIfam" id="TIGR00654">
    <property type="entry name" value="PhzF_family"/>
    <property type="match status" value="1"/>
</dbReference>
<comment type="similarity">
    <text evidence="1">Belongs to the PhzF family.</text>
</comment>
<dbReference type="RefSeq" id="WP_126775969.1">
    <property type="nucleotide sequence ID" value="NZ_PIPM01000001.1"/>
</dbReference>
<dbReference type="InterPro" id="IPR003719">
    <property type="entry name" value="Phenazine_PhzF-like"/>
</dbReference>
<dbReference type="EMBL" id="PIPM01000001">
    <property type="protein sequence ID" value="RUO36276.1"/>
    <property type="molecule type" value="Genomic_DNA"/>
</dbReference>
<keyword evidence="5" id="KW-1185">Reference proteome</keyword>
<dbReference type="GO" id="GO:0005737">
    <property type="term" value="C:cytoplasm"/>
    <property type="evidence" value="ECO:0007669"/>
    <property type="project" value="TreeGrafter"/>
</dbReference>
<comment type="caution">
    <text evidence="4">The sequence shown here is derived from an EMBL/GenBank/DDBJ whole genome shotgun (WGS) entry which is preliminary data.</text>
</comment>
<dbReference type="SUPFAM" id="SSF54506">
    <property type="entry name" value="Diaminopimelate epimerase-like"/>
    <property type="match status" value="1"/>
</dbReference>
<dbReference type="PANTHER" id="PTHR13774:SF17">
    <property type="entry name" value="PHENAZINE BIOSYNTHESIS-LIKE DOMAIN-CONTAINING PROTEIN"/>
    <property type="match status" value="1"/>
</dbReference>